<dbReference type="Pfam" id="PF06114">
    <property type="entry name" value="Peptidase_M78"/>
    <property type="match status" value="1"/>
</dbReference>
<reference evidence="2 3" key="1">
    <citation type="journal article" date="2016" name="Genome Announc.">
        <title>Draft Genome Sequences of Five Rapidly Growing Mycobacterium Species, M. thermoresistibile, M. fortuitum subsp. acetamidolyticum, M. canariasense, M. brisbanense, and M. novocastrense.</title>
        <authorList>
            <person name="Katahira K."/>
            <person name="Ogura Y."/>
            <person name="Gotoh Y."/>
            <person name="Hayashi T."/>
        </authorList>
    </citation>
    <scope>NUCLEOTIDE SEQUENCE [LARGE SCALE GENOMIC DNA]</scope>
    <source>
        <strain evidence="2 3">JCM18114</strain>
    </source>
</reference>
<keyword evidence="3" id="KW-1185">Reference proteome</keyword>
<feature type="domain" description="IrrE N-terminal-like" evidence="1">
    <location>
        <begin position="65"/>
        <end position="172"/>
    </location>
</feature>
<dbReference type="InterPro" id="IPR052345">
    <property type="entry name" value="Rad_response_metalloprotease"/>
</dbReference>
<dbReference type="PANTHER" id="PTHR43236">
    <property type="entry name" value="ANTITOXIN HIGA1"/>
    <property type="match status" value="1"/>
</dbReference>
<protein>
    <recommendedName>
        <fullName evidence="1">IrrE N-terminal-like domain-containing protein</fullName>
    </recommendedName>
</protein>
<gene>
    <name evidence="2" type="ORF">RMCN_4805</name>
</gene>
<evidence type="ECO:0000313" key="2">
    <source>
        <dbReference type="EMBL" id="GAT11672.1"/>
    </source>
</evidence>
<evidence type="ECO:0000313" key="3">
    <source>
        <dbReference type="Proteomes" id="UP000069773"/>
    </source>
</evidence>
<dbReference type="Gene3D" id="1.10.10.2910">
    <property type="match status" value="1"/>
</dbReference>
<dbReference type="InterPro" id="IPR010359">
    <property type="entry name" value="IrrE_HExxH"/>
</dbReference>
<dbReference type="RefSeq" id="WP_067394551.1">
    <property type="nucleotide sequence ID" value="NZ_BCTA01000070.1"/>
</dbReference>
<evidence type="ECO:0000259" key="1">
    <source>
        <dbReference type="Pfam" id="PF06114"/>
    </source>
</evidence>
<dbReference type="EMBL" id="BCTA01000070">
    <property type="protein sequence ID" value="GAT11672.1"/>
    <property type="molecule type" value="Genomic_DNA"/>
</dbReference>
<name>A0ABQ0KQ00_MYCNV</name>
<dbReference type="Proteomes" id="UP000069773">
    <property type="component" value="Unassembled WGS sequence"/>
</dbReference>
<accession>A0ABQ0KQ00</accession>
<sequence length="193" mass="21418">MTGKRTIHKAACKRLADEVRAELGLNPMQALDPWQLAELYGVRVVALGSLPLDHTIRDHFHIVRPHAFSGALLPHRNGAIIIENDSHPLARRRSTMAHEMAHVIGEHKFGTSLVNERGCRTADKLQEDEAAEISAELLVPSDAARLLARQKVTDDEVALRFGVSIELARWRMNATGARIIARRAANYRRASGT</sequence>
<organism evidence="2 3">
    <name type="scientific">Mycolicibacterium novocastrense</name>
    <name type="common">Mycobacterium novocastrense</name>
    <dbReference type="NCBI Taxonomy" id="59813"/>
    <lineage>
        <taxon>Bacteria</taxon>
        <taxon>Bacillati</taxon>
        <taxon>Actinomycetota</taxon>
        <taxon>Actinomycetes</taxon>
        <taxon>Mycobacteriales</taxon>
        <taxon>Mycobacteriaceae</taxon>
        <taxon>Mycolicibacterium</taxon>
    </lineage>
</organism>
<proteinExistence type="predicted"/>
<dbReference type="PANTHER" id="PTHR43236:SF1">
    <property type="entry name" value="BLL7220 PROTEIN"/>
    <property type="match status" value="1"/>
</dbReference>
<comment type="caution">
    <text evidence="2">The sequence shown here is derived from an EMBL/GenBank/DDBJ whole genome shotgun (WGS) entry which is preliminary data.</text>
</comment>